<dbReference type="EMBL" id="JALJEJ010000003">
    <property type="protein sequence ID" value="MCJ8209677.1"/>
    <property type="molecule type" value="Genomic_DNA"/>
</dbReference>
<evidence type="ECO:0000259" key="1">
    <source>
        <dbReference type="PROSITE" id="PS51186"/>
    </source>
</evidence>
<dbReference type="RefSeq" id="WP_245129510.1">
    <property type="nucleotide sequence ID" value="NZ_JALJEJ010000003.1"/>
</dbReference>
<sequence>MSIQTNNTDNADDGYIISTDPALVDIGKAYDFLINESYWAAGLQLERFERAVKNSMCFSVCKDGEFAGLARVITDKASFAYICDVFILKEHRGKGLGKRLMDAVVNHPELDGLRRWLLATLDAHGLYEQFGFSALENIDRWMQKYKPYTT</sequence>
<keyword evidence="3" id="KW-1185">Reference proteome</keyword>
<dbReference type="Proteomes" id="UP001139450">
    <property type="component" value="Unassembled WGS sequence"/>
</dbReference>
<dbReference type="PANTHER" id="PTHR43233:SF1">
    <property type="entry name" value="FAMILY N-ACETYLTRANSFERASE, PUTATIVE (AFU_ORTHOLOGUE AFUA_6G03350)-RELATED"/>
    <property type="match status" value="1"/>
</dbReference>
<protein>
    <submittedName>
        <fullName evidence="2">GNAT family N-acetyltransferase</fullName>
    </submittedName>
</protein>
<evidence type="ECO:0000313" key="2">
    <source>
        <dbReference type="EMBL" id="MCJ8209677.1"/>
    </source>
</evidence>
<dbReference type="PROSITE" id="PS51186">
    <property type="entry name" value="GNAT"/>
    <property type="match status" value="1"/>
</dbReference>
<dbReference type="SUPFAM" id="SSF55729">
    <property type="entry name" value="Acyl-CoA N-acyltransferases (Nat)"/>
    <property type="match status" value="1"/>
</dbReference>
<dbReference type="InterPro" id="IPR016181">
    <property type="entry name" value="Acyl_CoA_acyltransferase"/>
</dbReference>
<gene>
    <name evidence="2" type="ORF">MUY27_08150</name>
</gene>
<reference evidence="2" key="1">
    <citation type="submission" date="2022-04" db="EMBL/GenBank/DDBJ databases">
        <title>Mucilaginibacter sp. RS28 isolated from freshwater.</title>
        <authorList>
            <person name="Ko S.-R."/>
        </authorList>
    </citation>
    <scope>NUCLEOTIDE SEQUENCE</scope>
    <source>
        <strain evidence="2">RS28</strain>
    </source>
</reference>
<dbReference type="Pfam" id="PF00583">
    <property type="entry name" value="Acetyltransf_1"/>
    <property type="match status" value="1"/>
</dbReference>
<proteinExistence type="predicted"/>
<dbReference type="GO" id="GO:0016747">
    <property type="term" value="F:acyltransferase activity, transferring groups other than amino-acyl groups"/>
    <property type="evidence" value="ECO:0007669"/>
    <property type="project" value="InterPro"/>
</dbReference>
<dbReference type="InterPro" id="IPR000182">
    <property type="entry name" value="GNAT_dom"/>
</dbReference>
<dbReference type="PANTHER" id="PTHR43233">
    <property type="entry name" value="FAMILY N-ACETYLTRANSFERASE, PUTATIVE (AFU_ORTHOLOGUE AFUA_6G03350)-RELATED"/>
    <property type="match status" value="1"/>
</dbReference>
<dbReference type="AlphaFoldDB" id="A0A9X1X1U3"/>
<organism evidence="2 3">
    <name type="scientific">Mucilaginibacter straminoryzae</name>
    <dbReference type="NCBI Taxonomy" id="2932774"/>
    <lineage>
        <taxon>Bacteria</taxon>
        <taxon>Pseudomonadati</taxon>
        <taxon>Bacteroidota</taxon>
        <taxon>Sphingobacteriia</taxon>
        <taxon>Sphingobacteriales</taxon>
        <taxon>Sphingobacteriaceae</taxon>
        <taxon>Mucilaginibacter</taxon>
    </lineage>
</organism>
<name>A0A9X1X1U3_9SPHI</name>
<evidence type="ECO:0000313" key="3">
    <source>
        <dbReference type="Proteomes" id="UP001139450"/>
    </source>
</evidence>
<comment type="caution">
    <text evidence="2">The sequence shown here is derived from an EMBL/GenBank/DDBJ whole genome shotgun (WGS) entry which is preliminary data.</text>
</comment>
<dbReference type="CDD" id="cd04301">
    <property type="entry name" value="NAT_SF"/>
    <property type="match status" value="1"/>
</dbReference>
<feature type="domain" description="N-acetyltransferase" evidence="1">
    <location>
        <begin position="15"/>
        <end position="147"/>
    </location>
</feature>
<dbReference type="Gene3D" id="3.40.630.30">
    <property type="match status" value="1"/>
</dbReference>
<dbReference type="InterPro" id="IPR053144">
    <property type="entry name" value="Acetyltransferase_Butenolide"/>
</dbReference>
<accession>A0A9X1X1U3</accession>